<reference evidence="1" key="1">
    <citation type="journal article" date="2023" name="bioRxiv">
        <title>Improved chromosome-level genome assembly for marigold (Tagetes erecta).</title>
        <authorList>
            <person name="Jiang F."/>
            <person name="Yuan L."/>
            <person name="Wang S."/>
            <person name="Wang H."/>
            <person name="Xu D."/>
            <person name="Wang A."/>
            <person name="Fan W."/>
        </authorList>
    </citation>
    <scope>NUCLEOTIDE SEQUENCE</scope>
    <source>
        <strain evidence="1">WSJ</strain>
        <tissue evidence="1">Leaf</tissue>
    </source>
</reference>
<gene>
    <name evidence="1" type="ORF">QVD17_31917</name>
</gene>
<organism evidence="1 2">
    <name type="scientific">Tagetes erecta</name>
    <name type="common">African marigold</name>
    <dbReference type="NCBI Taxonomy" id="13708"/>
    <lineage>
        <taxon>Eukaryota</taxon>
        <taxon>Viridiplantae</taxon>
        <taxon>Streptophyta</taxon>
        <taxon>Embryophyta</taxon>
        <taxon>Tracheophyta</taxon>
        <taxon>Spermatophyta</taxon>
        <taxon>Magnoliopsida</taxon>
        <taxon>eudicotyledons</taxon>
        <taxon>Gunneridae</taxon>
        <taxon>Pentapetalae</taxon>
        <taxon>asterids</taxon>
        <taxon>campanulids</taxon>
        <taxon>Asterales</taxon>
        <taxon>Asteraceae</taxon>
        <taxon>Asteroideae</taxon>
        <taxon>Heliantheae alliance</taxon>
        <taxon>Tageteae</taxon>
        <taxon>Tagetes</taxon>
    </lineage>
</organism>
<sequence>MTYLTQYDDKSVLPSLIYPYASSFEAFDENGNHIVNRSEHNNWKCAEMEKKLKKQLNHHHHLGVYCSNFDLMKGDDNG</sequence>
<protein>
    <submittedName>
        <fullName evidence="1">Uncharacterized protein</fullName>
    </submittedName>
</protein>
<proteinExistence type="predicted"/>
<evidence type="ECO:0000313" key="1">
    <source>
        <dbReference type="EMBL" id="KAK1416129.1"/>
    </source>
</evidence>
<evidence type="ECO:0000313" key="2">
    <source>
        <dbReference type="Proteomes" id="UP001229421"/>
    </source>
</evidence>
<dbReference type="AlphaFoldDB" id="A0AAD8K5C7"/>
<dbReference type="Proteomes" id="UP001229421">
    <property type="component" value="Unassembled WGS sequence"/>
</dbReference>
<accession>A0AAD8K5C7</accession>
<keyword evidence="2" id="KW-1185">Reference proteome</keyword>
<name>A0AAD8K5C7_TARER</name>
<dbReference type="EMBL" id="JAUHHV010000008">
    <property type="protein sequence ID" value="KAK1416129.1"/>
    <property type="molecule type" value="Genomic_DNA"/>
</dbReference>
<comment type="caution">
    <text evidence="1">The sequence shown here is derived from an EMBL/GenBank/DDBJ whole genome shotgun (WGS) entry which is preliminary data.</text>
</comment>